<gene>
    <name evidence="2" type="ORF">GCM10025874_16990</name>
</gene>
<reference evidence="2 3" key="1">
    <citation type="journal article" date="2014" name="Int. J. Syst. Evol. Microbiol.">
        <title>Complete genome sequence of Corynebacterium casei LMG S-19264T (=DSM 44701T), isolated from a smear-ripened cheese.</title>
        <authorList>
            <consortium name="US DOE Joint Genome Institute (JGI-PGF)"/>
            <person name="Walter F."/>
            <person name="Albersmeier A."/>
            <person name="Kalinowski J."/>
            <person name="Ruckert C."/>
        </authorList>
    </citation>
    <scope>NUCLEOTIDE SEQUENCE [LARGE SCALE GENOMIC DNA]</scope>
    <source>
        <strain evidence="2 3">NBRC 112289</strain>
    </source>
</reference>
<dbReference type="RefSeq" id="WP_284231783.1">
    <property type="nucleotide sequence ID" value="NZ_BSUL01000001.1"/>
</dbReference>
<evidence type="ECO:0000313" key="2">
    <source>
        <dbReference type="EMBL" id="GMA28446.1"/>
    </source>
</evidence>
<name>A0AA37UNY5_9MICO</name>
<feature type="transmembrane region" description="Helical" evidence="1">
    <location>
        <begin position="79"/>
        <end position="103"/>
    </location>
</feature>
<evidence type="ECO:0000256" key="1">
    <source>
        <dbReference type="SAM" id="Phobius"/>
    </source>
</evidence>
<dbReference type="AlphaFoldDB" id="A0AA37UNY5"/>
<keyword evidence="1" id="KW-1133">Transmembrane helix</keyword>
<proteinExistence type="predicted"/>
<keyword evidence="1" id="KW-0812">Transmembrane</keyword>
<comment type="caution">
    <text evidence="2">The sequence shown here is derived from an EMBL/GenBank/DDBJ whole genome shotgun (WGS) entry which is preliminary data.</text>
</comment>
<accession>A0AA37UNY5</accession>
<feature type="transmembrane region" description="Helical" evidence="1">
    <location>
        <begin position="24"/>
        <end position="45"/>
    </location>
</feature>
<protein>
    <submittedName>
        <fullName evidence="2">Uncharacterized protein</fullName>
    </submittedName>
</protein>
<keyword evidence="1" id="KW-0472">Membrane</keyword>
<dbReference type="Proteomes" id="UP001157160">
    <property type="component" value="Unassembled WGS sequence"/>
</dbReference>
<sequence>MSEAAGADRAEEQRADAPARPDRTLRLVALVLAGFALVGLVYNLVATMRTLDRYPGARFWEVLLATSGDDPLSTAWFTAIVWTPAILTALAAALLLLSLLPALRSRGAARR</sequence>
<dbReference type="EMBL" id="BSUL01000001">
    <property type="protein sequence ID" value="GMA28446.1"/>
    <property type="molecule type" value="Genomic_DNA"/>
</dbReference>
<evidence type="ECO:0000313" key="3">
    <source>
        <dbReference type="Proteomes" id="UP001157160"/>
    </source>
</evidence>
<keyword evidence="3" id="KW-1185">Reference proteome</keyword>
<organism evidence="2 3">
    <name type="scientific">Arenivirga flava</name>
    <dbReference type="NCBI Taxonomy" id="1930060"/>
    <lineage>
        <taxon>Bacteria</taxon>
        <taxon>Bacillati</taxon>
        <taxon>Actinomycetota</taxon>
        <taxon>Actinomycetes</taxon>
        <taxon>Micrococcales</taxon>
        <taxon>Microbacteriaceae</taxon>
        <taxon>Arenivirga</taxon>
    </lineage>
</organism>